<organism evidence="1">
    <name type="scientific">Rhizophora mucronata</name>
    <name type="common">Asiatic mangrove</name>
    <dbReference type="NCBI Taxonomy" id="61149"/>
    <lineage>
        <taxon>Eukaryota</taxon>
        <taxon>Viridiplantae</taxon>
        <taxon>Streptophyta</taxon>
        <taxon>Embryophyta</taxon>
        <taxon>Tracheophyta</taxon>
        <taxon>Spermatophyta</taxon>
        <taxon>Magnoliopsida</taxon>
        <taxon>eudicotyledons</taxon>
        <taxon>Gunneridae</taxon>
        <taxon>Pentapetalae</taxon>
        <taxon>rosids</taxon>
        <taxon>fabids</taxon>
        <taxon>Malpighiales</taxon>
        <taxon>Rhizophoraceae</taxon>
        <taxon>Rhizophora</taxon>
    </lineage>
</organism>
<evidence type="ECO:0000313" key="1">
    <source>
        <dbReference type="EMBL" id="MBX47118.1"/>
    </source>
</evidence>
<name>A0A2P2NX49_RHIMU</name>
<accession>A0A2P2NX49</accession>
<proteinExistence type="predicted"/>
<reference evidence="1" key="1">
    <citation type="submission" date="2018-02" db="EMBL/GenBank/DDBJ databases">
        <title>Rhizophora mucronata_Transcriptome.</title>
        <authorList>
            <person name="Meera S.P."/>
            <person name="Sreeshan A."/>
            <person name="Augustine A."/>
        </authorList>
    </citation>
    <scope>NUCLEOTIDE SEQUENCE</scope>
    <source>
        <tissue evidence="1">Leaf</tissue>
    </source>
</reference>
<protein>
    <submittedName>
        <fullName evidence="1">Uncharacterized protein</fullName>
    </submittedName>
</protein>
<dbReference type="AlphaFoldDB" id="A0A2P2NX49"/>
<sequence>MHPIGSYPVSRAHLYSSFHDLTHTERYSQTAAILIPTIFSLMSRAWPMGKVVLFAS</sequence>
<dbReference type="EMBL" id="GGEC01066634">
    <property type="protein sequence ID" value="MBX47118.1"/>
    <property type="molecule type" value="Transcribed_RNA"/>
</dbReference>